<evidence type="ECO:0000313" key="1">
    <source>
        <dbReference type="EMBL" id="KOY16921.1"/>
    </source>
</evidence>
<proteinExistence type="predicted"/>
<dbReference type="Gene3D" id="3.40.50.150">
    <property type="entry name" value="Vaccinia Virus protein VP39"/>
    <property type="match status" value="1"/>
</dbReference>
<sequence length="194" mass="20803">MGFLSVLSCAHQWISSRLQPGDLAIDATVGTGADTLFLAQKVGKRGQVIGFDIQSEALTLAQARIRKQEDSAQLGSISLLQLSHDRMAEAVPETWQSNVGAVMFNLGYLPSEGADSTIITETDSTIAALQAALDLLKPRGIISVVLYPGHDGGSQEADAVLEWSSALPVEKAQVVIYRQLQREASPFLIGIEKK</sequence>
<organism evidence="1 2">
    <name type="scientific">Paenibacillus xylanivorans</name>
    <dbReference type="NCBI Taxonomy" id="1705561"/>
    <lineage>
        <taxon>Bacteria</taxon>
        <taxon>Bacillati</taxon>
        <taxon>Bacillota</taxon>
        <taxon>Bacilli</taxon>
        <taxon>Bacillales</taxon>
        <taxon>Paenibacillaceae</taxon>
        <taxon>Paenibacillus</taxon>
    </lineage>
</organism>
<name>A0A0N0C593_9BACL</name>
<dbReference type="Proteomes" id="UP000037688">
    <property type="component" value="Unassembled WGS sequence"/>
</dbReference>
<comment type="caution">
    <text evidence="1">The sequence shown here is derived from an EMBL/GenBank/DDBJ whole genome shotgun (WGS) entry which is preliminary data.</text>
</comment>
<gene>
    <name evidence="1" type="ORF">AMS66_08645</name>
</gene>
<dbReference type="GO" id="GO:0008168">
    <property type="term" value="F:methyltransferase activity"/>
    <property type="evidence" value="ECO:0007669"/>
    <property type="project" value="UniProtKB-KW"/>
</dbReference>
<dbReference type="AlphaFoldDB" id="A0A0N0C593"/>
<dbReference type="EMBL" id="LITU01000050">
    <property type="protein sequence ID" value="KOY16921.1"/>
    <property type="molecule type" value="Genomic_DNA"/>
</dbReference>
<keyword evidence="2" id="KW-1185">Reference proteome</keyword>
<dbReference type="GO" id="GO:0032259">
    <property type="term" value="P:methylation"/>
    <property type="evidence" value="ECO:0007669"/>
    <property type="project" value="UniProtKB-KW"/>
</dbReference>
<dbReference type="PANTHER" id="PTHR35276:SF1">
    <property type="entry name" value="TRNA (MNM(5)S(2)U34)-METHYLTRANSFERASE, CHLOROPLASTIC"/>
    <property type="match status" value="1"/>
</dbReference>
<accession>A0A0N0C593</accession>
<dbReference type="InterPro" id="IPR029063">
    <property type="entry name" value="SAM-dependent_MTases_sf"/>
</dbReference>
<dbReference type="SUPFAM" id="SSF53335">
    <property type="entry name" value="S-adenosyl-L-methionine-dependent methyltransferases"/>
    <property type="match status" value="1"/>
</dbReference>
<evidence type="ECO:0000313" key="2">
    <source>
        <dbReference type="Proteomes" id="UP000037688"/>
    </source>
</evidence>
<dbReference type="InterPro" id="IPR010719">
    <property type="entry name" value="MnmM_MeTrfase"/>
</dbReference>
<dbReference type="Pfam" id="PF06962">
    <property type="entry name" value="rRNA_methylase"/>
    <property type="match status" value="1"/>
</dbReference>
<protein>
    <submittedName>
        <fullName evidence="1">SAM-dependent methyltransferase</fullName>
    </submittedName>
</protein>
<reference evidence="1 2" key="1">
    <citation type="submission" date="2015-08" db="EMBL/GenBank/DDBJ databases">
        <title>Draft genome sequence of cellulolytic and xylanolytic Paenibacillus sp. A59, isolated from a decaying forest soil from Patagonia, Argentina.</title>
        <authorList>
            <person name="Ghio S."/>
            <person name="Caceres A.M."/>
            <person name="Talia P."/>
            <person name="Grasso D."/>
            <person name="Campos E."/>
        </authorList>
    </citation>
    <scope>NUCLEOTIDE SEQUENCE [LARGE SCALE GENOMIC DNA]</scope>
    <source>
        <strain evidence="1 2">A59</strain>
    </source>
</reference>
<dbReference type="PANTHER" id="PTHR35276">
    <property type="entry name" value="S-ADENOSYL-L-METHIONINE-DEPENDENT METHYLTRANSFERASES SUPERFAMILY PROTEIN"/>
    <property type="match status" value="1"/>
</dbReference>
<keyword evidence="1" id="KW-0489">Methyltransferase</keyword>
<dbReference type="RefSeq" id="WP_053780409.1">
    <property type="nucleotide sequence ID" value="NZ_LITU01000050.1"/>
</dbReference>
<dbReference type="OrthoDB" id="9792989at2"/>
<keyword evidence="1" id="KW-0808">Transferase</keyword>
<dbReference type="PATRIC" id="fig|1705561.3.peg.1566"/>